<dbReference type="InterPro" id="IPR023087">
    <property type="entry name" value="Flg_Motor_Flig_C"/>
</dbReference>
<comment type="subcellular location">
    <subcellularLocation>
        <location evidence="1 11">Bacterial flagellum basal body</location>
    </subcellularLocation>
    <subcellularLocation>
        <location evidence="2 11">Cell inner membrane</location>
        <topology evidence="2 11">Peripheral membrane protein</topology>
        <orientation evidence="2 11">Cytoplasmic side</orientation>
    </subcellularLocation>
</comment>
<dbReference type="OrthoDB" id="9780302at2"/>
<dbReference type="GO" id="GO:0071973">
    <property type="term" value="P:bacterial-type flagellum-dependent cell motility"/>
    <property type="evidence" value="ECO:0007669"/>
    <property type="project" value="InterPro"/>
</dbReference>
<dbReference type="FunFam" id="1.10.220.30:FF:000001">
    <property type="entry name" value="Flagellar motor switch protein FliG"/>
    <property type="match status" value="1"/>
</dbReference>
<dbReference type="Pfam" id="PF14842">
    <property type="entry name" value="FliG_N"/>
    <property type="match status" value="1"/>
</dbReference>
<dbReference type="Proteomes" id="UP000293380">
    <property type="component" value="Unassembled WGS sequence"/>
</dbReference>
<gene>
    <name evidence="16" type="primary">fliG</name>
    <name evidence="15" type="ORF">CJD50_06920</name>
    <name evidence="16" type="ORF">EYY89_21435</name>
</gene>
<dbReference type="NCBIfam" id="TIGR00207">
    <property type="entry name" value="fliG"/>
    <property type="match status" value="1"/>
</dbReference>
<proteinExistence type="inferred from homology"/>
<dbReference type="InterPro" id="IPR000090">
    <property type="entry name" value="Flg_Motor_Flig"/>
</dbReference>
<evidence type="ECO:0000259" key="14">
    <source>
        <dbReference type="Pfam" id="PF14842"/>
    </source>
</evidence>
<evidence type="ECO:0000313" key="15">
    <source>
        <dbReference type="EMBL" id="PAV97377.1"/>
    </source>
</evidence>
<evidence type="ECO:0000256" key="3">
    <source>
        <dbReference type="ARBA" id="ARBA00010299"/>
    </source>
</evidence>
<evidence type="ECO:0000313" key="16">
    <source>
        <dbReference type="EMBL" id="TBM20960.1"/>
    </source>
</evidence>
<evidence type="ECO:0000256" key="6">
    <source>
        <dbReference type="ARBA" id="ARBA00022500"/>
    </source>
</evidence>
<dbReference type="AlphaFoldDB" id="A0A2A2MFH9"/>
<dbReference type="RefSeq" id="WP_004092847.1">
    <property type="nucleotide sequence ID" value="NZ_CALECD010000035.1"/>
</dbReference>
<feature type="domain" description="Flagellar motor switch protein FliG middle" evidence="13">
    <location>
        <begin position="114"/>
        <end position="186"/>
    </location>
</feature>
<reference evidence="16 18" key="2">
    <citation type="submission" date="2019-02" db="EMBL/GenBank/DDBJ databases">
        <title>Comparative genomic analysis of the Hafnia genus genomes.</title>
        <authorList>
            <person name="Zhiqiu Y."/>
            <person name="Chao Y."/>
            <person name="Yuhui D."/>
            <person name="Di H."/>
            <person name="Bin L."/>
        </authorList>
    </citation>
    <scope>NUCLEOTIDE SEQUENCE [LARGE SCALE GENOMIC DNA]</scope>
    <source>
        <strain evidence="16 18">PCM_1194</strain>
    </source>
</reference>
<evidence type="ECO:0000256" key="9">
    <source>
        <dbReference type="ARBA" id="ARBA00023143"/>
    </source>
</evidence>
<dbReference type="EMBL" id="NQMS01000002">
    <property type="protein sequence ID" value="PAV97377.1"/>
    <property type="molecule type" value="Genomic_DNA"/>
</dbReference>
<evidence type="ECO:0000313" key="18">
    <source>
        <dbReference type="Proteomes" id="UP000293380"/>
    </source>
</evidence>
<keyword evidence="15" id="KW-0969">Cilium</keyword>
<dbReference type="InterPro" id="IPR028263">
    <property type="entry name" value="FliG_N"/>
</dbReference>
<dbReference type="KEGG" id="hpar:AL518_12935"/>
<reference evidence="15 17" key="1">
    <citation type="submission" date="2017-08" db="EMBL/GenBank/DDBJ databases">
        <title>Draft Genome Sequence of Hafnia alvei CITHA-6 Isolated from Raw Bovine Milk.</title>
        <authorList>
            <person name="Culligan E.P."/>
            <person name="Mcsweeney A."/>
            <person name="O'Doherty C."/>
            <person name="Gleeson E."/>
            <person name="O'Riordan D."/>
            <person name="Sleator R.D."/>
        </authorList>
    </citation>
    <scope>NUCLEOTIDE SEQUENCE [LARGE SCALE GENOMIC DNA]</scope>
    <source>
        <strain evidence="15 17">CITHA-6</strain>
    </source>
</reference>
<evidence type="ECO:0000256" key="5">
    <source>
        <dbReference type="ARBA" id="ARBA00022475"/>
    </source>
</evidence>
<comment type="function">
    <text evidence="10 11">FliG is one of three proteins (FliG, FliN, FliM) that forms the rotor-mounted switch complex (C ring), located at the base of the basal body. This complex interacts with the CheY and CheZ chemotaxis proteins, in addition to contacting components of the motor that determine the direction of flagellar rotation.</text>
</comment>
<dbReference type="EMBL" id="SITD01000069">
    <property type="protein sequence ID" value="TBM20960.1"/>
    <property type="molecule type" value="Genomic_DNA"/>
</dbReference>
<keyword evidence="8 11" id="KW-0472">Membrane</keyword>
<evidence type="ECO:0000256" key="2">
    <source>
        <dbReference type="ARBA" id="ARBA00004515"/>
    </source>
</evidence>
<keyword evidence="17" id="KW-1185">Reference proteome</keyword>
<dbReference type="InterPro" id="IPR032779">
    <property type="entry name" value="FliG_M"/>
</dbReference>
<sequence>MTMTATEKSAILLMTIGEDRAAEVFKHLSTREVQHLSTTMATMSQVSHQQLGEVLNEFQDEAEQYEALSVNASDYLRSVLVKALGEERASSLLEDILESRETASGIETLNFMEPQAAADIIRDEHPQIIATILVHLKRAQAADILAQFDERQRNDVVLRIATFGGVQPTALQELTEVLNGLLDGQNLKRSKMGGIRTAAEIINLMKTQQEESVIEAMRTYDGELAQKIIDEMFLFENLVDVDDRSIQRILQEVESESLLIALKGANEALREKFMRNMSQRAADILRDDLSTRGPIRLSLVESEQKAILLIVRRLAESGEVMIGGGEDAYV</sequence>
<keyword evidence="15" id="KW-0282">Flagellum</keyword>
<dbReference type="GeneID" id="69639076"/>
<dbReference type="GO" id="GO:0006935">
    <property type="term" value="P:chemotaxis"/>
    <property type="evidence" value="ECO:0007669"/>
    <property type="project" value="UniProtKB-KW"/>
</dbReference>
<name>A0A2A2MFH9_9GAMM</name>
<comment type="caution">
    <text evidence="15">The sequence shown here is derived from an EMBL/GenBank/DDBJ whole genome shotgun (WGS) entry which is preliminary data.</text>
</comment>
<evidence type="ECO:0000256" key="11">
    <source>
        <dbReference type="PIRNR" id="PIRNR003161"/>
    </source>
</evidence>
<dbReference type="GO" id="GO:0009425">
    <property type="term" value="C:bacterial-type flagellum basal body"/>
    <property type="evidence" value="ECO:0007669"/>
    <property type="project" value="UniProtKB-SubCell"/>
</dbReference>
<dbReference type="GO" id="GO:0003774">
    <property type="term" value="F:cytoskeletal motor activity"/>
    <property type="evidence" value="ECO:0007669"/>
    <property type="project" value="InterPro"/>
</dbReference>
<keyword evidence="6 11" id="KW-0145">Chemotaxis</keyword>
<dbReference type="Pfam" id="PF01706">
    <property type="entry name" value="FliG_C"/>
    <property type="match status" value="1"/>
</dbReference>
<keyword evidence="15" id="KW-0966">Cell projection</keyword>
<evidence type="ECO:0000256" key="7">
    <source>
        <dbReference type="ARBA" id="ARBA00022779"/>
    </source>
</evidence>
<evidence type="ECO:0000256" key="8">
    <source>
        <dbReference type="ARBA" id="ARBA00023136"/>
    </source>
</evidence>
<organism evidence="15 17">
    <name type="scientific">Hafnia paralvei</name>
    <dbReference type="NCBI Taxonomy" id="546367"/>
    <lineage>
        <taxon>Bacteria</taxon>
        <taxon>Pseudomonadati</taxon>
        <taxon>Pseudomonadota</taxon>
        <taxon>Gammaproteobacteria</taxon>
        <taxon>Enterobacterales</taxon>
        <taxon>Hafniaceae</taxon>
        <taxon>Hafnia</taxon>
    </lineage>
</organism>
<evidence type="ECO:0000256" key="4">
    <source>
        <dbReference type="ARBA" id="ARBA00021870"/>
    </source>
</evidence>
<feature type="domain" description="Flagellar motor switch protein FliG N-terminal" evidence="14">
    <location>
        <begin position="3"/>
        <end position="102"/>
    </location>
</feature>
<dbReference type="PANTHER" id="PTHR30534:SF0">
    <property type="entry name" value="FLAGELLAR MOTOR SWITCH PROTEIN FLIG"/>
    <property type="match status" value="1"/>
</dbReference>
<keyword evidence="11" id="KW-0997">Cell inner membrane</keyword>
<keyword evidence="5 11" id="KW-1003">Cell membrane</keyword>
<accession>A0A2A2MFH9</accession>
<dbReference type="GO" id="GO:0005886">
    <property type="term" value="C:plasma membrane"/>
    <property type="evidence" value="ECO:0007669"/>
    <property type="project" value="UniProtKB-SubCell"/>
</dbReference>
<dbReference type="Proteomes" id="UP000218796">
    <property type="component" value="Unassembled WGS sequence"/>
</dbReference>
<dbReference type="Gene3D" id="1.10.220.30">
    <property type="match status" value="3"/>
</dbReference>
<evidence type="ECO:0000256" key="1">
    <source>
        <dbReference type="ARBA" id="ARBA00004117"/>
    </source>
</evidence>
<dbReference type="PRINTS" id="PR00954">
    <property type="entry name" value="FLGMOTORFLIG"/>
</dbReference>
<dbReference type="Pfam" id="PF14841">
    <property type="entry name" value="FliG_M"/>
    <property type="match status" value="1"/>
</dbReference>
<dbReference type="PIRSF" id="PIRSF003161">
    <property type="entry name" value="FliG"/>
    <property type="match status" value="1"/>
</dbReference>
<dbReference type="SUPFAM" id="SSF48029">
    <property type="entry name" value="FliG"/>
    <property type="match status" value="2"/>
</dbReference>
<feature type="domain" description="Flagellar motor switch protein FliG C-terminal" evidence="12">
    <location>
        <begin position="216"/>
        <end position="322"/>
    </location>
</feature>
<dbReference type="InterPro" id="IPR011002">
    <property type="entry name" value="FliG_a-hlx"/>
</dbReference>
<comment type="similarity">
    <text evidence="3 11">Belongs to the FliG family.</text>
</comment>
<evidence type="ECO:0000259" key="13">
    <source>
        <dbReference type="Pfam" id="PF14841"/>
    </source>
</evidence>
<evidence type="ECO:0000313" key="17">
    <source>
        <dbReference type="Proteomes" id="UP000218796"/>
    </source>
</evidence>
<dbReference type="PANTHER" id="PTHR30534">
    <property type="entry name" value="FLAGELLAR MOTOR SWITCH PROTEIN FLIG"/>
    <property type="match status" value="1"/>
</dbReference>
<keyword evidence="9 11" id="KW-0975">Bacterial flagellum</keyword>
<evidence type="ECO:0000256" key="10">
    <source>
        <dbReference type="ARBA" id="ARBA00025598"/>
    </source>
</evidence>
<protein>
    <recommendedName>
        <fullName evidence="4 11">Flagellar motor switch protein FliG</fullName>
    </recommendedName>
</protein>
<evidence type="ECO:0000259" key="12">
    <source>
        <dbReference type="Pfam" id="PF01706"/>
    </source>
</evidence>
<keyword evidence="7 11" id="KW-0283">Flagellar rotation</keyword>